<sequence length="116" mass="12377">MLPHSACNGGSLVSLVVFLLGLPLSNLETSPSLPGRPTTSARSRSASMRSRVVVCSQSMVRATMTSSDDAPDRPCRKSCGRDLPPWRERCAIFSLPTRICLAGSSLLPTGIPIMFS</sequence>
<reference evidence="3" key="2">
    <citation type="submission" date="2023-06" db="EMBL/GenBank/DDBJ databases">
        <authorList>
            <consortium name="Lawrence Berkeley National Laboratory"/>
            <person name="Haridas S."/>
            <person name="Hensen N."/>
            <person name="Bonometti L."/>
            <person name="Westerberg I."/>
            <person name="Brannstrom I.O."/>
            <person name="Guillou S."/>
            <person name="Cros-Aarteil S."/>
            <person name="Calhoun S."/>
            <person name="Kuo A."/>
            <person name="Mondo S."/>
            <person name="Pangilinan J."/>
            <person name="Riley R."/>
            <person name="Labutti K."/>
            <person name="Andreopoulos B."/>
            <person name="Lipzen A."/>
            <person name="Chen C."/>
            <person name="Yanf M."/>
            <person name="Daum C."/>
            <person name="Ng V."/>
            <person name="Clum A."/>
            <person name="Steindorff A."/>
            <person name="Ohm R."/>
            <person name="Martin F."/>
            <person name="Silar P."/>
            <person name="Natvig D."/>
            <person name="Lalanne C."/>
            <person name="Gautier V."/>
            <person name="Ament-Velasquez S.L."/>
            <person name="Kruys A."/>
            <person name="Hutchinson M.I."/>
            <person name="Powell A.J."/>
            <person name="Barry K."/>
            <person name="Miller A.N."/>
            <person name="Grigoriev I.V."/>
            <person name="Debuchy R."/>
            <person name="Gladieux P."/>
            <person name="Thoren M.H."/>
            <person name="Johannesson H."/>
        </authorList>
    </citation>
    <scope>NUCLEOTIDE SEQUENCE</scope>
    <source>
        <strain evidence="3">SMH4131-1</strain>
    </source>
</reference>
<evidence type="ECO:0000313" key="4">
    <source>
        <dbReference type="Proteomes" id="UP001286456"/>
    </source>
</evidence>
<evidence type="ECO:0000313" key="3">
    <source>
        <dbReference type="EMBL" id="KAK3336440.1"/>
    </source>
</evidence>
<dbReference type="Proteomes" id="UP001286456">
    <property type="component" value="Unassembled WGS sequence"/>
</dbReference>
<dbReference type="EMBL" id="JAUEPO010000001">
    <property type="protein sequence ID" value="KAK3336440.1"/>
    <property type="molecule type" value="Genomic_DNA"/>
</dbReference>
<evidence type="ECO:0000256" key="1">
    <source>
        <dbReference type="SAM" id="MobiDB-lite"/>
    </source>
</evidence>
<evidence type="ECO:0000256" key="2">
    <source>
        <dbReference type="SAM" id="SignalP"/>
    </source>
</evidence>
<feature type="region of interest" description="Disordered" evidence="1">
    <location>
        <begin position="27"/>
        <end position="49"/>
    </location>
</feature>
<evidence type="ECO:0008006" key="5">
    <source>
        <dbReference type="Google" id="ProtNLM"/>
    </source>
</evidence>
<reference evidence="3" key="1">
    <citation type="journal article" date="2023" name="Mol. Phylogenet. Evol.">
        <title>Genome-scale phylogeny and comparative genomics of the fungal order Sordariales.</title>
        <authorList>
            <person name="Hensen N."/>
            <person name="Bonometti L."/>
            <person name="Westerberg I."/>
            <person name="Brannstrom I.O."/>
            <person name="Guillou S."/>
            <person name="Cros-Aarteil S."/>
            <person name="Calhoun S."/>
            <person name="Haridas S."/>
            <person name="Kuo A."/>
            <person name="Mondo S."/>
            <person name="Pangilinan J."/>
            <person name="Riley R."/>
            <person name="LaButti K."/>
            <person name="Andreopoulos B."/>
            <person name="Lipzen A."/>
            <person name="Chen C."/>
            <person name="Yan M."/>
            <person name="Daum C."/>
            <person name="Ng V."/>
            <person name="Clum A."/>
            <person name="Steindorff A."/>
            <person name="Ohm R.A."/>
            <person name="Martin F."/>
            <person name="Silar P."/>
            <person name="Natvig D.O."/>
            <person name="Lalanne C."/>
            <person name="Gautier V."/>
            <person name="Ament-Velasquez S.L."/>
            <person name="Kruys A."/>
            <person name="Hutchinson M.I."/>
            <person name="Powell A.J."/>
            <person name="Barry K."/>
            <person name="Miller A.N."/>
            <person name="Grigoriev I.V."/>
            <person name="Debuchy R."/>
            <person name="Gladieux P."/>
            <person name="Hiltunen Thoren M."/>
            <person name="Johannesson H."/>
        </authorList>
    </citation>
    <scope>NUCLEOTIDE SEQUENCE</scope>
    <source>
        <strain evidence="3">SMH4131-1</strain>
    </source>
</reference>
<dbReference type="AlphaFoldDB" id="A0AAE0MLE5"/>
<keyword evidence="4" id="KW-1185">Reference proteome</keyword>
<protein>
    <recommendedName>
        <fullName evidence="5">Secreted protein</fullName>
    </recommendedName>
</protein>
<feature type="signal peptide" evidence="2">
    <location>
        <begin position="1"/>
        <end position="27"/>
    </location>
</feature>
<proteinExistence type="predicted"/>
<feature type="compositionally biased region" description="Low complexity" evidence="1">
    <location>
        <begin position="40"/>
        <end position="49"/>
    </location>
</feature>
<comment type="caution">
    <text evidence="3">The sequence shown here is derived from an EMBL/GenBank/DDBJ whole genome shotgun (WGS) entry which is preliminary data.</text>
</comment>
<organism evidence="3 4">
    <name type="scientific">Cercophora scortea</name>
    <dbReference type="NCBI Taxonomy" id="314031"/>
    <lineage>
        <taxon>Eukaryota</taxon>
        <taxon>Fungi</taxon>
        <taxon>Dikarya</taxon>
        <taxon>Ascomycota</taxon>
        <taxon>Pezizomycotina</taxon>
        <taxon>Sordariomycetes</taxon>
        <taxon>Sordariomycetidae</taxon>
        <taxon>Sordariales</taxon>
        <taxon>Lasiosphaeriaceae</taxon>
        <taxon>Cercophora</taxon>
    </lineage>
</organism>
<gene>
    <name evidence="3" type="ORF">B0T19DRAFT_39072</name>
</gene>
<feature type="chain" id="PRO_5042169397" description="Secreted protein" evidence="2">
    <location>
        <begin position="28"/>
        <end position="116"/>
    </location>
</feature>
<keyword evidence="2" id="KW-0732">Signal</keyword>
<name>A0AAE0MLE5_9PEZI</name>
<accession>A0AAE0MLE5</accession>